<name>A0A5B8M4E5_9MICO</name>
<feature type="domain" description="Protein kinase" evidence="1">
    <location>
        <begin position="1"/>
        <end position="237"/>
    </location>
</feature>
<keyword evidence="3" id="KW-1185">Reference proteome</keyword>
<accession>A0A5B8M4E5</accession>
<dbReference type="GO" id="GO:0005524">
    <property type="term" value="F:ATP binding"/>
    <property type="evidence" value="ECO:0007669"/>
    <property type="project" value="InterPro"/>
</dbReference>
<dbReference type="InterPro" id="IPR011009">
    <property type="entry name" value="Kinase-like_dom_sf"/>
</dbReference>
<dbReference type="Gene3D" id="3.90.1200.10">
    <property type="match status" value="1"/>
</dbReference>
<dbReference type="Pfam" id="PF01636">
    <property type="entry name" value="APH"/>
    <property type="match status" value="2"/>
</dbReference>
<dbReference type="GO" id="GO:0004672">
    <property type="term" value="F:protein kinase activity"/>
    <property type="evidence" value="ECO:0007669"/>
    <property type="project" value="InterPro"/>
</dbReference>
<organism evidence="2 3">
    <name type="scientific">Humibacter ginsenosidimutans</name>
    <dbReference type="NCBI Taxonomy" id="2599293"/>
    <lineage>
        <taxon>Bacteria</taxon>
        <taxon>Bacillati</taxon>
        <taxon>Actinomycetota</taxon>
        <taxon>Actinomycetes</taxon>
        <taxon>Micrococcales</taxon>
        <taxon>Microbacteriaceae</taxon>
        <taxon>Humibacter</taxon>
    </lineage>
</organism>
<evidence type="ECO:0000259" key="1">
    <source>
        <dbReference type="PROSITE" id="PS50011"/>
    </source>
</evidence>
<sequence>MELLARGRDADLFALDASTVLRRDRAGDDMADQARLLLTLEELGYPVPHVIDADGADLVMERIDGGTMLDELAHEPEQYRRYGRQLGELHERLHRLAAPAWLRPARGADGGCGQASDDAVIVHLDLHPANVILSERGPIVIDWSNAASGSAEMDAAVTAIITLGSELEGVAQERLESMRSLLIDAFLETCGTDPRAGLADAIEYRRGNPNNTAAETRWIETRARDCLDPFYLQPRAV</sequence>
<reference evidence="2 3" key="1">
    <citation type="submission" date="2019-07" db="EMBL/GenBank/DDBJ databases">
        <title>Full genome sequence of Humibacter sp. WJ7-1.</title>
        <authorList>
            <person name="Im W.-T."/>
        </authorList>
    </citation>
    <scope>NUCLEOTIDE SEQUENCE [LARGE SCALE GENOMIC DNA]</scope>
    <source>
        <strain evidence="2 3">WJ7-1</strain>
    </source>
</reference>
<dbReference type="PANTHER" id="PTHR21310">
    <property type="entry name" value="AMINOGLYCOSIDE PHOSPHOTRANSFERASE-RELATED-RELATED"/>
    <property type="match status" value="1"/>
</dbReference>
<dbReference type="OrthoDB" id="9797603at2"/>
<dbReference type="InterPro" id="IPR051678">
    <property type="entry name" value="AGP_Transferase"/>
</dbReference>
<proteinExistence type="predicted"/>
<dbReference type="InterPro" id="IPR002575">
    <property type="entry name" value="Aminoglycoside_PTrfase"/>
</dbReference>
<dbReference type="InterPro" id="IPR000719">
    <property type="entry name" value="Prot_kinase_dom"/>
</dbReference>
<dbReference type="Proteomes" id="UP000320216">
    <property type="component" value="Chromosome"/>
</dbReference>
<dbReference type="AlphaFoldDB" id="A0A5B8M4E5"/>
<keyword evidence="2" id="KW-0808">Transferase</keyword>
<gene>
    <name evidence="2" type="ORF">FPZ11_07090</name>
</gene>
<dbReference type="PANTHER" id="PTHR21310:SF40">
    <property type="entry name" value="AMINOGLYCOSIDE PHOSPHOTRANSFERASE DOMAIN-CONTAINING PROTEIN-RELATED"/>
    <property type="match status" value="1"/>
</dbReference>
<dbReference type="RefSeq" id="WP_146319567.1">
    <property type="nucleotide sequence ID" value="NZ_CP042305.1"/>
</dbReference>
<dbReference type="EMBL" id="CP042305">
    <property type="protein sequence ID" value="QDZ14552.1"/>
    <property type="molecule type" value="Genomic_DNA"/>
</dbReference>
<evidence type="ECO:0000313" key="2">
    <source>
        <dbReference type="EMBL" id="QDZ14552.1"/>
    </source>
</evidence>
<dbReference type="KEGG" id="huw:FPZ11_07090"/>
<dbReference type="PROSITE" id="PS50011">
    <property type="entry name" value="PROTEIN_KINASE_DOM"/>
    <property type="match status" value="1"/>
</dbReference>
<dbReference type="SUPFAM" id="SSF56112">
    <property type="entry name" value="Protein kinase-like (PK-like)"/>
    <property type="match status" value="1"/>
</dbReference>
<evidence type="ECO:0000313" key="3">
    <source>
        <dbReference type="Proteomes" id="UP000320216"/>
    </source>
</evidence>
<protein>
    <submittedName>
        <fullName evidence="2">Phosphotransferase</fullName>
    </submittedName>
</protein>